<dbReference type="PANTHER" id="PTHR46577">
    <property type="entry name" value="HTH-TYPE TRANSCRIPTIONAL REGULATORY PROTEIN GABR"/>
    <property type="match status" value="1"/>
</dbReference>
<dbReference type="InterPro" id="IPR015421">
    <property type="entry name" value="PyrdxlP-dep_Trfase_major"/>
</dbReference>
<dbReference type="GO" id="GO:0008483">
    <property type="term" value="F:transaminase activity"/>
    <property type="evidence" value="ECO:0007669"/>
    <property type="project" value="UniProtKB-KW"/>
</dbReference>
<dbReference type="RefSeq" id="WP_154679579.1">
    <property type="nucleotide sequence ID" value="NZ_CP046115.1"/>
</dbReference>
<dbReference type="InterPro" id="IPR036388">
    <property type="entry name" value="WH-like_DNA-bd_sf"/>
</dbReference>
<feature type="domain" description="HTH gntR-type" evidence="6">
    <location>
        <begin position="14"/>
        <end position="82"/>
    </location>
</feature>
<keyword evidence="4" id="KW-0238">DNA-binding</keyword>
<dbReference type="Pfam" id="PF00392">
    <property type="entry name" value="GntR"/>
    <property type="match status" value="1"/>
</dbReference>
<name>A0A6B8MLC4_KLEOX</name>
<dbReference type="OrthoDB" id="9808770at2"/>
<keyword evidence="5" id="KW-0804">Transcription</keyword>
<dbReference type="PANTHER" id="PTHR46577:SF1">
    <property type="entry name" value="HTH-TYPE TRANSCRIPTIONAL REGULATORY PROTEIN GABR"/>
    <property type="match status" value="1"/>
</dbReference>
<evidence type="ECO:0000256" key="2">
    <source>
        <dbReference type="ARBA" id="ARBA00022898"/>
    </source>
</evidence>
<dbReference type="GO" id="GO:0003677">
    <property type="term" value="F:DNA binding"/>
    <property type="evidence" value="ECO:0007669"/>
    <property type="project" value="UniProtKB-KW"/>
</dbReference>
<dbReference type="Gene3D" id="3.40.640.10">
    <property type="entry name" value="Type I PLP-dependent aspartate aminotransferase-like (Major domain)"/>
    <property type="match status" value="1"/>
</dbReference>
<gene>
    <name evidence="7" type="ORF">GJ746_07190</name>
</gene>
<dbReference type="AlphaFoldDB" id="A0A6B8MLC4"/>
<protein>
    <submittedName>
        <fullName evidence="7">Aminotransferase class I/II-fold pyridoxal phosphate-dependent enzyme</fullName>
    </submittedName>
</protein>
<sequence>MIRHLLHVDFDPRRGLQEQVRETLINAILGGIFSADTPLPSCRQLASQLRVSRNTTALVFEGLVNEGYLVSRPRSGYYLHTDYQHADPSTVTETAPQDAGSAPRWGTRLQITPSQQESILKPAGWMNYRYPFIYGQPDTRQFPLATWRSAANWLHGGVRDPAWVVDHIDQDVPMLIEQIRTRVLPKRGIVASPDEILITLGSQNALYLLTRLLLSSKTRVGVENPCFREAINTFLLADTDIVPHPVDQQGIVLNDASCDYYYVTPGHQVPTGVAMSKARRSQLLEHAACHDAVIIEDDYDSESNFMLNPLPALKASDRCGRVIYVSSLSKALSPGLRLGFMVADPDLIDEARALRRLVYRHPPTNIQYQMAHFLAQGHYETHLRRYHHDSARRWERLNNALQQHLPECRIIPGSEHANAFWLATPEQINTQQLTWRAAHAGVLIEPGARHFLSDAPPDNFFRMGFHAIHPDAIEQGVEVLRGQLAQMG</sequence>
<dbReference type="InterPro" id="IPR036390">
    <property type="entry name" value="WH_DNA-bd_sf"/>
</dbReference>
<evidence type="ECO:0000256" key="3">
    <source>
        <dbReference type="ARBA" id="ARBA00023015"/>
    </source>
</evidence>
<dbReference type="SUPFAM" id="SSF53383">
    <property type="entry name" value="PLP-dependent transferases"/>
    <property type="match status" value="1"/>
</dbReference>
<evidence type="ECO:0000313" key="7">
    <source>
        <dbReference type="EMBL" id="QGN37102.1"/>
    </source>
</evidence>
<evidence type="ECO:0000259" key="6">
    <source>
        <dbReference type="PROSITE" id="PS50949"/>
    </source>
</evidence>
<evidence type="ECO:0000256" key="4">
    <source>
        <dbReference type="ARBA" id="ARBA00023125"/>
    </source>
</evidence>
<evidence type="ECO:0000256" key="5">
    <source>
        <dbReference type="ARBA" id="ARBA00023163"/>
    </source>
</evidence>
<dbReference type="EMBL" id="CP046115">
    <property type="protein sequence ID" value="QGN37102.1"/>
    <property type="molecule type" value="Genomic_DNA"/>
</dbReference>
<accession>A0A6B8MLC4</accession>
<dbReference type="SUPFAM" id="SSF46785">
    <property type="entry name" value="Winged helix' DNA-binding domain"/>
    <property type="match status" value="1"/>
</dbReference>
<dbReference type="InterPro" id="IPR004839">
    <property type="entry name" value="Aminotransferase_I/II_large"/>
</dbReference>
<dbReference type="GO" id="GO:0030170">
    <property type="term" value="F:pyridoxal phosphate binding"/>
    <property type="evidence" value="ECO:0007669"/>
    <property type="project" value="InterPro"/>
</dbReference>
<dbReference type="GO" id="GO:0003700">
    <property type="term" value="F:DNA-binding transcription factor activity"/>
    <property type="evidence" value="ECO:0007669"/>
    <property type="project" value="InterPro"/>
</dbReference>
<proteinExistence type="inferred from homology"/>
<keyword evidence="7" id="KW-0032">Aminotransferase</keyword>
<dbReference type="CDD" id="cd00609">
    <property type="entry name" value="AAT_like"/>
    <property type="match status" value="1"/>
</dbReference>
<comment type="similarity">
    <text evidence="1">In the C-terminal section; belongs to the class-I pyridoxal-phosphate-dependent aminotransferase family.</text>
</comment>
<keyword evidence="7" id="KW-0808">Transferase</keyword>
<dbReference type="SMART" id="SM00345">
    <property type="entry name" value="HTH_GNTR"/>
    <property type="match status" value="1"/>
</dbReference>
<organism evidence="7 8">
    <name type="scientific">Klebsiella oxytoca</name>
    <dbReference type="NCBI Taxonomy" id="571"/>
    <lineage>
        <taxon>Bacteria</taxon>
        <taxon>Pseudomonadati</taxon>
        <taxon>Pseudomonadota</taxon>
        <taxon>Gammaproteobacteria</taxon>
        <taxon>Enterobacterales</taxon>
        <taxon>Enterobacteriaceae</taxon>
        <taxon>Klebsiella/Raoultella group</taxon>
        <taxon>Klebsiella</taxon>
    </lineage>
</organism>
<dbReference type="Pfam" id="PF00155">
    <property type="entry name" value="Aminotran_1_2"/>
    <property type="match status" value="1"/>
</dbReference>
<dbReference type="InterPro" id="IPR000524">
    <property type="entry name" value="Tscrpt_reg_HTH_GntR"/>
</dbReference>
<keyword evidence="3" id="KW-0805">Transcription regulation</keyword>
<keyword evidence="2" id="KW-0663">Pyridoxal phosphate</keyword>
<evidence type="ECO:0000256" key="1">
    <source>
        <dbReference type="ARBA" id="ARBA00005384"/>
    </source>
</evidence>
<dbReference type="CDD" id="cd07377">
    <property type="entry name" value="WHTH_GntR"/>
    <property type="match status" value="1"/>
</dbReference>
<dbReference type="Proteomes" id="UP000427108">
    <property type="component" value="Chromosome"/>
</dbReference>
<dbReference type="Gene3D" id="1.10.10.10">
    <property type="entry name" value="Winged helix-like DNA-binding domain superfamily/Winged helix DNA-binding domain"/>
    <property type="match status" value="1"/>
</dbReference>
<dbReference type="InterPro" id="IPR015424">
    <property type="entry name" value="PyrdxlP-dep_Trfase"/>
</dbReference>
<dbReference type="PROSITE" id="PS50949">
    <property type="entry name" value="HTH_GNTR"/>
    <property type="match status" value="1"/>
</dbReference>
<dbReference type="InterPro" id="IPR051446">
    <property type="entry name" value="HTH_trans_reg/aminotransferase"/>
</dbReference>
<reference evidence="7 8" key="1">
    <citation type="submission" date="2019-11" db="EMBL/GenBank/DDBJ databases">
        <title>Isolation and Application of One Kind of P-Hydroxybenzoic Acid Degrading Bacterium in Mitigating Cropping Obstacle of Cucumber.</title>
        <authorList>
            <person name="Wu F."/>
            <person name="An Y."/>
        </authorList>
    </citation>
    <scope>NUCLEOTIDE SEQUENCE [LARGE SCALE GENOMIC DNA]</scope>
    <source>
        <strain evidence="7 8">P620</strain>
    </source>
</reference>
<evidence type="ECO:0000313" key="8">
    <source>
        <dbReference type="Proteomes" id="UP000427108"/>
    </source>
</evidence>